<keyword evidence="3" id="KW-0645">Protease</keyword>
<feature type="non-terminal residue" evidence="11">
    <location>
        <position position="263"/>
    </location>
</feature>
<evidence type="ECO:0000256" key="6">
    <source>
        <dbReference type="ARBA" id="ARBA00022801"/>
    </source>
</evidence>
<organism evidence="11 12">
    <name type="scientific">Hypocrea atroviridis (strain ATCC 20476 / IMI 206040)</name>
    <name type="common">Trichoderma atroviride</name>
    <dbReference type="NCBI Taxonomy" id="452589"/>
    <lineage>
        <taxon>Eukaryota</taxon>
        <taxon>Fungi</taxon>
        <taxon>Dikarya</taxon>
        <taxon>Ascomycota</taxon>
        <taxon>Pezizomycotina</taxon>
        <taxon>Sordariomycetes</taxon>
        <taxon>Hypocreomycetidae</taxon>
        <taxon>Hypocreales</taxon>
        <taxon>Hypocreaceae</taxon>
        <taxon>Trichoderma</taxon>
    </lineage>
</organism>
<evidence type="ECO:0000256" key="7">
    <source>
        <dbReference type="ARBA" id="ARBA00022833"/>
    </source>
</evidence>
<keyword evidence="6" id="KW-0378">Hydrolase</keyword>
<evidence type="ECO:0000256" key="8">
    <source>
        <dbReference type="ARBA" id="ARBA00023049"/>
    </source>
</evidence>
<evidence type="ECO:0000313" key="11">
    <source>
        <dbReference type="EMBL" id="EHK49395.1"/>
    </source>
</evidence>
<evidence type="ECO:0000256" key="3">
    <source>
        <dbReference type="ARBA" id="ARBA00022670"/>
    </source>
</evidence>
<protein>
    <recommendedName>
        <fullName evidence="10">Peptidase M43 pregnancy-associated plasma-A domain-containing protein</fullName>
    </recommendedName>
</protein>
<dbReference type="OrthoDB" id="536211at2759"/>
<proteinExistence type="inferred from homology"/>
<keyword evidence="12" id="KW-1185">Reference proteome</keyword>
<evidence type="ECO:0000256" key="5">
    <source>
        <dbReference type="ARBA" id="ARBA00022729"/>
    </source>
</evidence>
<comment type="function">
    <text evidence="1">Secreted metalloproteinase that allows assimilation of proteinaceous substrates.</text>
</comment>
<keyword evidence="5" id="KW-0732">Signal</keyword>
<keyword evidence="4" id="KW-0479">Metal-binding</keyword>
<dbReference type="InterPro" id="IPR008754">
    <property type="entry name" value="Peptidase_M43"/>
</dbReference>
<dbReference type="HOGENOM" id="CLU_048726_0_0_1"/>
<accession>G9NHX6</accession>
<dbReference type="PANTHER" id="PTHR47466:SF1">
    <property type="entry name" value="METALLOPROTEASE MEP1 (AFU_ORTHOLOGUE AFUA_1G07730)-RELATED"/>
    <property type="match status" value="1"/>
</dbReference>
<evidence type="ECO:0000256" key="2">
    <source>
        <dbReference type="ARBA" id="ARBA00008721"/>
    </source>
</evidence>
<feature type="non-terminal residue" evidence="11">
    <location>
        <position position="1"/>
    </location>
</feature>
<dbReference type="InterPro" id="IPR024079">
    <property type="entry name" value="MetalloPept_cat_dom_sf"/>
</dbReference>
<dbReference type="OMA" id="RTINEYW"/>
<dbReference type="CDD" id="cd04275">
    <property type="entry name" value="ZnMc_pappalysin_like"/>
    <property type="match status" value="1"/>
</dbReference>
<keyword evidence="8" id="KW-0482">Metalloprotease</keyword>
<keyword evidence="9" id="KW-1015">Disulfide bond</keyword>
<evidence type="ECO:0000256" key="1">
    <source>
        <dbReference type="ARBA" id="ARBA00003174"/>
    </source>
</evidence>
<dbReference type="Pfam" id="PF05572">
    <property type="entry name" value="Peptidase_M43"/>
    <property type="match status" value="1"/>
</dbReference>
<gene>
    <name evidence="11" type="ORF">TRIATDRAFT_179435</name>
</gene>
<evidence type="ECO:0000259" key="10">
    <source>
        <dbReference type="Pfam" id="PF05572"/>
    </source>
</evidence>
<dbReference type="EMBL" id="ABDG02000016">
    <property type="protein sequence ID" value="EHK49395.1"/>
    <property type="molecule type" value="Genomic_DNA"/>
</dbReference>
<dbReference type="AlphaFoldDB" id="G9NHX6"/>
<comment type="similarity">
    <text evidence="2">Belongs to the peptidase M43B family.</text>
</comment>
<dbReference type="PANTHER" id="PTHR47466">
    <property type="match status" value="1"/>
</dbReference>
<dbReference type="STRING" id="452589.G9NHX6"/>
<dbReference type="eggNOG" id="ENOG502RYKG">
    <property type="taxonomic scope" value="Eukaryota"/>
</dbReference>
<keyword evidence="7" id="KW-0862">Zinc</keyword>
<sequence length="263" mass="28644">CGTQTNSPEFLSSVAALQALEQTADAVDARQSGATANITIPVYMTAFVNTTNSQDILSDNDLKAQFDVLVESYAPLGITFTLKNTTRIVNDDYAMGFDYYNFNGIKAETKQGGYDTLNLYYVTNMDPTEWGWGSCTLPTSNITSDSLWARLDGCTLVSYTVPGGTNDGTTYKGQIAVHEVGHWLSLLHTFDGLSCDGPGDYIADTPQESASTLNVCPVGRDSCPDEPGLDPIQNFMDYSGEGCWSEFTPGQGVRMANCWWTMR</sequence>
<dbReference type="Proteomes" id="UP000005426">
    <property type="component" value="Unassembled WGS sequence"/>
</dbReference>
<dbReference type="GO" id="GO:0006508">
    <property type="term" value="P:proteolysis"/>
    <property type="evidence" value="ECO:0007669"/>
    <property type="project" value="UniProtKB-KW"/>
</dbReference>
<dbReference type="KEGG" id="tatv:25777072"/>
<evidence type="ECO:0000256" key="9">
    <source>
        <dbReference type="ARBA" id="ARBA00023157"/>
    </source>
</evidence>
<dbReference type="SUPFAM" id="SSF55486">
    <property type="entry name" value="Metalloproteases ('zincins'), catalytic domain"/>
    <property type="match status" value="1"/>
</dbReference>
<evidence type="ECO:0000256" key="4">
    <source>
        <dbReference type="ARBA" id="ARBA00022723"/>
    </source>
</evidence>
<feature type="domain" description="Peptidase M43 pregnancy-associated plasma-A" evidence="10">
    <location>
        <begin position="172"/>
        <end position="257"/>
    </location>
</feature>
<dbReference type="GO" id="GO:0046872">
    <property type="term" value="F:metal ion binding"/>
    <property type="evidence" value="ECO:0007669"/>
    <property type="project" value="UniProtKB-KW"/>
</dbReference>
<dbReference type="GO" id="GO:0008237">
    <property type="term" value="F:metallopeptidase activity"/>
    <property type="evidence" value="ECO:0007669"/>
    <property type="project" value="UniProtKB-KW"/>
</dbReference>
<name>G9NHX6_HYPAI</name>
<dbReference type="Gene3D" id="3.40.390.10">
    <property type="entry name" value="Collagenase (Catalytic Domain)"/>
    <property type="match status" value="1"/>
</dbReference>
<reference evidence="11 12" key="1">
    <citation type="journal article" date="2011" name="Genome Biol.">
        <title>Comparative genome sequence analysis underscores mycoparasitism as the ancestral life style of Trichoderma.</title>
        <authorList>
            <person name="Kubicek C.P."/>
            <person name="Herrera-Estrella A."/>
            <person name="Seidl-Seiboth V."/>
            <person name="Martinez D.A."/>
            <person name="Druzhinina I.S."/>
            <person name="Thon M."/>
            <person name="Zeilinger S."/>
            <person name="Casas-Flores S."/>
            <person name="Horwitz B.A."/>
            <person name="Mukherjee P.K."/>
            <person name="Mukherjee M."/>
            <person name="Kredics L."/>
            <person name="Alcaraz L.D."/>
            <person name="Aerts A."/>
            <person name="Antal Z."/>
            <person name="Atanasova L."/>
            <person name="Cervantes-Badillo M.G."/>
            <person name="Challacombe J."/>
            <person name="Chertkov O."/>
            <person name="McCluskey K."/>
            <person name="Coulpier F."/>
            <person name="Deshpande N."/>
            <person name="von Doehren H."/>
            <person name="Ebbole D.J."/>
            <person name="Esquivel-Naranjo E.U."/>
            <person name="Fekete E."/>
            <person name="Flipphi M."/>
            <person name="Glaser F."/>
            <person name="Gomez-Rodriguez E.Y."/>
            <person name="Gruber S."/>
            <person name="Han C."/>
            <person name="Henrissat B."/>
            <person name="Hermosa R."/>
            <person name="Hernandez-Onate M."/>
            <person name="Karaffa L."/>
            <person name="Kosti I."/>
            <person name="Le Crom S."/>
            <person name="Lindquist E."/>
            <person name="Lucas S."/>
            <person name="Luebeck M."/>
            <person name="Luebeck P.S."/>
            <person name="Margeot A."/>
            <person name="Metz B."/>
            <person name="Misra M."/>
            <person name="Nevalainen H."/>
            <person name="Omann M."/>
            <person name="Packer N."/>
            <person name="Perrone G."/>
            <person name="Uresti-Rivera E.E."/>
            <person name="Salamov A."/>
            <person name="Schmoll M."/>
            <person name="Seiboth B."/>
            <person name="Shapiro H."/>
            <person name="Sukno S."/>
            <person name="Tamayo-Ramos J.A."/>
            <person name="Tisch D."/>
            <person name="Wiest A."/>
            <person name="Wilkinson H.H."/>
            <person name="Zhang M."/>
            <person name="Coutinho P.M."/>
            <person name="Kenerley C.M."/>
            <person name="Monte E."/>
            <person name="Baker S.E."/>
            <person name="Grigoriev I.V."/>
        </authorList>
    </citation>
    <scope>NUCLEOTIDE SEQUENCE [LARGE SCALE GENOMIC DNA]</scope>
    <source>
        <strain evidence="12">ATCC 20476 / IMI 206040</strain>
    </source>
</reference>
<dbReference type="GeneID" id="25777072"/>
<evidence type="ECO:0000313" key="12">
    <source>
        <dbReference type="Proteomes" id="UP000005426"/>
    </source>
</evidence>
<comment type="caution">
    <text evidence="11">The sequence shown here is derived from an EMBL/GenBank/DDBJ whole genome shotgun (WGS) entry which is preliminary data.</text>
</comment>